<name>A0ABT4U296_9ACTN</name>
<feature type="chain" id="PRO_5045249869" description="LppX_LprAFG lipoprotein" evidence="2">
    <location>
        <begin position="21"/>
        <end position="295"/>
    </location>
</feature>
<evidence type="ECO:0000313" key="4">
    <source>
        <dbReference type="Proteomes" id="UP001527866"/>
    </source>
</evidence>
<feature type="region of interest" description="Disordered" evidence="1">
    <location>
        <begin position="274"/>
        <end position="295"/>
    </location>
</feature>
<dbReference type="Gene3D" id="2.50.20.20">
    <property type="match status" value="1"/>
</dbReference>
<comment type="caution">
    <text evidence="3">The sequence shown here is derived from an EMBL/GenBank/DDBJ whole genome shotgun (WGS) entry which is preliminary data.</text>
</comment>
<proteinExistence type="predicted"/>
<evidence type="ECO:0000313" key="3">
    <source>
        <dbReference type="EMBL" id="MDA2811060.1"/>
    </source>
</evidence>
<dbReference type="EMBL" id="JAQFWQ010000023">
    <property type="protein sequence ID" value="MDA2811060.1"/>
    <property type="molecule type" value="Genomic_DNA"/>
</dbReference>
<sequence>MRTRVPRSAALLATALLATACQGGGDDEPAEPEPSPVAPAKMDDVELPEAPDELAKVVQDRMQEALSVEVTMTVEPEDAEEEGASIEDVTMSLLLTDPPSAQMTTVDNSGEEPETAHTVVSDGVVYVMLEGEPLAGEKDWMRLTAEEIDATEDELGPFAEIFRIMHREVNASLEQAAGSSSMDVVALGELDGDPEPDEGENGPVTRFTGTTETRALADKGDDDFKNAADAGLEEVSWELTVGPKGLPEEFTVQMVTPDEEEAVSTVHYTNWGEELEVSPPPEDNTGTLQESLDTA</sequence>
<gene>
    <name evidence="3" type="ORF">O4J56_10470</name>
</gene>
<keyword evidence="4" id="KW-1185">Reference proteome</keyword>
<dbReference type="RefSeq" id="WP_270685525.1">
    <property type="nucleotide sequence ID" value="NZ_JAQFWQ010000023.1"/>
</dbReference>
<feature type="compositionally biased region" description="Polar residues" evidence="1">
    <location>
        <begin position="284"/>
        <end position="295"/>
    </location>
</feature>
<evidence type="ECO:0000256" key="1">
    <source>
        <dbReference type="SAM" id="MobiDB-lite"/>
    </source>
</evidence>
<reference evidence="3 4" key="1">
    <citation type="submission" date="2023-01" db="EMBL/GenBank/DDBJ databases">
        <title>Draft genome sequence of Nocardiopsis sp. RSe5-2 isolated from halophytes.</title>
        <authorList>
            <person name="Duangmal K."/>
            <person name="Chantavorakit T."/>
        </authorList>
    </citation>
    <scope>NUCLEOTIDE SEQUENCE [LARGE SCALE GENOMIC DNA]</scope>
    <source>
        <strain evidence="3 4">RSe5-2</strain>
    </source>
</reference>
<protein>
    <recommendedName>
        <fullName evidence="5">LppX_LprAFG lipoprotein</fullName>
    </recommendedName>
</protein>
<organism evidence="3 4">
    <name type="scientific">Nocardiopsis endophytica</name>
    <dbReference type="NCBI Taxonomy" id="3018445"/>
    <lineage>
        <taxon>Bacteria</taxon>
        <taxon>Bacillati</taxon>
        <taxon>Actinomycetota</taxon>
        <taxon>Actinomycetes</taxon>
        <taxon>Streptosporangiales</taxon>
        <taxon>Nocardiopsidaceae</taxon>
        <taxon>Nocardiopsis</taxon>
    </lineage>
</organism>
<keyword evidence="2" id="KW-0732">Signal</keyword>
<feature type="signal peptide" evidence="2">
    <location>
        <begin position="1"/>
        <end position="20"/>
    </location>
</feature>
<evidence type="ECO:0008006" key="5">
    <source>
        <dbReference type="Google" id="ProtNLM"/>
    </source>
</evidence>
<dbReference type="Proteomes" id="UP001527866">
    <property type="component" value="Unassembled WGS sequence"/>
</dbReference>
<feature type="region of interest" description="Disordered" evidence="1">
    <location>
        <begin position="20"/>
        <end position="41"/>
    </location>
</feature>
<dbReference type="PROSITE" id="PS51257">
    <property type="entry name" value="PROKAR_LIPOPROTEIN"/>
    <property type="match status" value="1"/>
</dbReference>
<evidence type="ECO:0000256" key="2">
    <source>
        <dbReference type="SAM" id="SignalP"/>
    </source>
</evidence>
<accession>A0ABT4U296</accession>